<accession>A0ABU1HMA6</accession>
<evidence type="ECO:0000313" key="3">
    <source>
        <dbReference type="Proteomes" id="UP001249291"/>
    </source>
</evidence>
<gene>
    <name evidence="2" type="ORF">QE375_000520</name>
</gene>
<keyword evidence="3" id="KW-1185">Reference proteome</keyword>
<evidence type="ECO:0008006" key="4">
    <source>
        <dbReference type="Google" id="ProtNLM"/>
    </source>
</evidence>
<evidence type="ECO:0000256" key="1">
    <source>
        <dbReference type="SAM" id="Phobius"/>
    </source>
</evidence>
<dbReference type="EMBL" id="JAVIZQ010000001">
    <property type="protein sequence ID" value="MDR6140966.1"/>
    <property type="molecule type" value="Genomic_DNA"/>
</dbReference>
<dbReference type="Proteomes" id="UP001249291">
    <property type="component" value="Unassembled WGS sequence"/>
</dbReference>
<dbReference type="RefSeq" id="WP_056376177.1">
    <property type="nucleotide sequence ID" value="NZ_JAVIZQ010000001.1"/>
</dbReference>
<proteinExistence type="predicted"/>
<keyword evidence="1" id="KW-0812">Transmembrane</keyword>
<reference evidence="2 3" key="1">
    <citation type="submission" date="2023-08" db="EMBL/GenBank/DDBJ databases">
        <title>Functional and genomic diversity of the sorghum phyllosphere microbiome.</title>
        <authorList>
            <person name="Shade A."/>
        </authorList>
    </citation>
    <scope>NUCLEOTIDE SEQUENCE [LARGE SCALE GENOMIC DNA]</scope>
    <source>
        <strain evidence="2 3">SORGH_AS_0445</strain>
    </source>
</reference>
<keyword evidence="1" id="KW-1133">Transmembrane helix</keyword>
<keyword evidence="1" id="KW-0472">Membrane</keyword>
<feature type="transmembrane region" description="Helical" evidence="1">
    <location>
        <begin position="155"/>
        <end position="176"/>
    </location>
</feature>
<sequence>MAFFAAAICAVTGVLIWALWVLPIVRSIESAEDVPIGQTMAVDLDSGARVGIWTSGISATLGTMDCSVIGPDGAERPQQGPSAVSWDDVLWWMTPRTGFVQSAQFTAAEAGTHLVDCRDSLDTYDGRFLVAGDSIGDGSIGLGRTGGNDYPVGTLLALGAVMCPPLAVLLPLVILLRRLITRRVPRPPQT</sequence>
<comment type="caution">
    <text evidence="2">The sequence shown here is derived from an EMBL/GenBank/DDBJ whole genome shotgun (WGS) entry which is preliminary data.</text>
</comment>
<name>A0ABU1HMA6_9MICO</name>
<protein>
    <recommendedName>
        <fullName evidence="4">Ig-like domain-containing protein</fullName>
    </recommendedName>
</protein>
<evidence type="ECO:0000313" key="2">
    <source>
        <dbReference type="EMBL" id="MDR6140966.1"/>
    </source>
</evidence>
<organism evidence="2 3">
    <name type="scientific">Microbacterium foliorum</name>
    <dbReference type="NCBI Taxonomy" id="104336"/>
    <lineage>
        <taxon>Bacteria</taxon>
        <taxon>Bacillati</taxon>
        <taxon>Actinomycetota</taxon>
        <taxon>Actinomycetes</taxon>
        <taxon>Micrococcales</taxon>
        <taxon>Microbacteriaceae</taxon>
        <taxon>Microbacterium</taxon>
    </lineage>
</organism>